<dbReference type="Proteomes" id="UP000289738">
    <property type="component" value="Chromosome B06"/>
</dbReference>
<feature type="region of interest" description="Disordered" evidence="1">
    <location>
        <begin position="172"/>
        <end position="203"/>
    </location>
</feature>
<feature type="compositionally biased region" description="Polar residues" evidence="1">
    <location>
        <begin position="1172"/>
        <end position="1183"/>
    </location>
</feature>
<feature type="compositionally biased region" description="Basic residues" evidence="1">
    <location>
        <begin position="1"/>
        <end position="13"/>
    </location>
</feature>
<feature type="compositionally biased region" description="Acidic residues" evidence="1">
    <location>
        <begin position="69"/>
        <end position="79"/>
    </location>
</feature>
<proteinExistence type="predicted"/>
<dbReference type="InterPro" id="IPR039317">
    <property type="entry name" value="TIC"/>
</dbReference>
<evidence type="ECO:0008006" key="4">
    <source>
        <dbReference type="Google" id="ProtNLM"/>
    </source>
</evidence>
<keyword evidence="3" id="KW-1185">Reference proteome</keyword>
<reference evidence="2 3" key="1">
    <citation type="submission" date="2019-01" db="EMBL/GenBank/DDBJ databases">
        <title>Sequencing of cultivated peanut Arachis hypogaea provides insights into genome evolution and oil improvement.</title>
        <authorList>
            <person name="Chen X."/>
        </authorList>
    </citation>
    <scope>NUCLEOTIDE SEQUENCE [LARGE SCALE GENOMIC DNA]</scope>
    <source>
        <strain evidence="3">cv. Fuhuasheng</strain>
        <tissue evidence="2">Leaves</tissue>
    </source>
</reference>
<feature type="compositionally biased region" description="Basic and acidic residues" evidence="1">
    <location>
        <begin position="80"/>
        <end position="96"/>
    </location>
</feature>
<evidence type="ECO:0000313" key="3">
    <source>
        <dbReference type="Proteomes" id="UP000289738"/>
    </source>
</evidence>
<feature type="compositionally biased region" description="Polar residues" evidence="1">
    <location>
        <begin position="1194"/>
        <end position="1229"/>
    </location>
</feature>
<feature type="region of interest" description="Disordered" evidence="1">
    <location>
        <begin position="258"/>
        <end position="282"/>
    </location>
</feature>
<feature type="compositionally biased region" description="Polar residues" evidence="1">
    <location>
        <begin position="1003"/>
        <end position="1014"/>
    </location>
</feature>
<feature type="region of interest" description="Disordered" evidence="1">
    <location>
        <begin position="800"/>
        <end position="821"/>
    </location>
</feature>
<feature type="region of interest" description="Disordered" evidence="1">
    <location>
        <begin position="1165"/>
        <end position="1252"/>
    </location>
</feature>
<dbReference type="PANTHER" id="PTHR34798:SF1">
    <property type="entry name" value="TIC-LIKE PROTEIN"/>
    <property type="match status" value="1"/>
</dbReference>
<dbReference type="GO" id="GO:0005634">
    <property type="term" value="C:nucleus"/>
    <property type="evidence" value="ECO:0007669"/>
    <property type="project" value="TreeGrafter"/>
</dbReference>
<evidence type="ECO:0000256" key="1">
    <source>
        <dbReference type="SAM" id="MobiDB-lite"/>
    </source>
</evidence>
<accession>A0A444YGX6</accession>
<dbReference type="STRING" id="3818.A0A444YGX6"/>
<name>A0A444YGX6_ARAHY</name>
<evidence type="ECO:0000313" key="2">
    <source>
        <dbReference type="EMBL" id="RYR01139.1"/>
    </source>
</evidence>
<dbReference type="EMBL" id="SDMP01000016">
    <property type="protein sequence ID" value="RYR01139.1"/>
    <property type="molecule type" value="Genomic_DNA"/>
</dbReference>
<feature type="region of interest" description="Disordered" evidence="1">
    <location>
        <begin position="900"/>
        <end position="921"/>
    </location>
</feature>
<dbReference type="PANTHER" id="PTHR34798">
    <property type="entry name" value="PROTEIN TIME FOR COFFEE"/>
    <property type="match status" value="1"/>
</dbReference>
<comment type="caution">
    <text evidence="2">The sequence shown here is derived from an EMBL/GenBank/DDBJ whole genome shotgun (WGS) entry which is preliminary data.</text>
</comment>
<organism evidence="2 3">
    <name type="scientific">Arachis hypogaea</name>
    <name type="common">Peanut</name>
    <dbReference type="NCBI Taxonomy" id="3818"/>
    <lineage>
        <taxon>Eukaryota</taxon>
        <taxon>Viridiplantae</taxon>
        <taxon>Streptophyta</taxon>
        <taxon>Embryophyta</taxon>
        <taxon>Tracheophyta</taxon>
        <taxon>Spermatophyta</taxon>
        <taxon>Magnoliopsida</taxon>
        <taxon>eudicotyledons</taxon>
        <taxon>Gunneridae</taxon>
        <taxon>Pentapetalae</taxon>
        <taxon>rosids</taxon>
        <taxon>fabids</taxon>
        <taxon>Fabales</taxon>
        <taxon>Fabaceae</taxon>
        <taxon>Papilionoideae</taxon>
        <taxon>50 kb inversion clade</taxon>
        <taxon>dalbergioids sensu lato</taxon>
        <taxon>Dalbergieae</taxon>
        <taxon>Pterocarpus clade</taxon>
        <taxon>Arachis</taxon>
    </lineage>
</organism>
<protein>
    <recommendedName>
        <fullName evidence="4">Protein TIME FOR COFFEE</fullName>
    </recommendedName>
</protein>
<feature type="compositionally biased region" description="Low complexity" evidence="1">
    <location>
        <begin position="125"/>
        <end position="139"/>
    </location>
</feature>
<feature type="compositionally biased region" description="Basic residues" evidence="1">
    <location>
        <begin position="172"/>
        <end position="183"/>
    </location>
</feature>
<gene>
    <name evidence="2" type="ORF">Ahy_B06g079982</name>
</gene>
<feature type="region of interest" description="Disordered" evidence="1">
    <location>
        <begin position="987"/>
        <end position="1014"/>
    </location>
</feature>
<feature type="compositionally biased region" description="Low complexity" evidence="1">
    <location>
        <begin position="258"/>
        <end position="274"/>
    </location>
</feature>
<sequence>MTQHHHLHLHQHNNKSNNNNKGRQRPNLITMDIDNNKTRDSRRPLPFTANAFPKRRHSTIPFRRSSQEGEVELVQETETETVRLKGKRERDREREPSKRRRGSYEEAESVANEHQDGDVFDAGVSRELSSNTASSSAPDSNHRRTFSSTPLPLLPLRPPSISREIIGVTVPRKARSAGAKRTHASPAFGTSEEQSSRSAVAASSPSFSSVSLKKMKLIGSKTRLSEELKLCSSTDEDIDIEIAELLFDLKTSNSSYYSSSQKLEPSTSPSTLPSDDADNKKVEDYSSSALAAQFVKVEKLSDDADNGPCHEIGSSEAVKLENDLNSGAGYDIFPDGRSEFFTSETPSKLDVNKHEDFASIRDVPAISEDKGQRVDKFEIDLMVGSLLCLHGKYISPLVFAVKYIKEEWWLCEQAPPPMMTSPERDNLLMCEDSVKLKDNAERLAKKEKMKEEDKDVAMDELKLDLKPSKHIEEQVRNMEQPIKFTNLKVEKTGESSSVSLSTAVSEGPGNLLAVSRYMAPMQNVVKTEKTTVSAMAPQEHMSFVLSEPRAKRCATHHYIARNVFFHQQRTKMNPLLPSAVASGPPPCNTKYNDINCMRSAGSMLVGKKSQKHSSLNQSVAQEKGCAATNDYSLASVRNSALANSIDSTQMKQLVLQQGSQPGSTGNLVHGPAFLFPTGQHQASKTTTAIQAAGVNSTSSAALSNKSHSSPVGALGTSSTLAGVAAATGFSSPNLTANDTPYMTIVPNSGYPFPFSTPLGASAAIKGASPAQPTPILNGPLYTSQMFHPLQHPHSQSLIQPSYLNASNSNGSSSHKQSQGTQINDNSVLTTPMQLQLLQKQHALLSNPHKHDEIGMAGENSPSIGGTSYSQKNVFGQNFTIPVQPVNFSFRPSGTSDNIVGGNGGNFSDKKQLPQAPKGGDDRMPSQPFAISFAAFNGSAVPSNLNFSSLAQNPMIFQNLPDIASWQGYQAASASHTMQQNIYSVTEGKYGGKSSHQDDEKKASTSGKSSTNVPTTLVFDNSSKNLNFVPPPMNVNWPSHSMTSTSTTSSSPLSSIASNSHQHPLQLFHLQQQHGMLQQLPAMPTQYKASSTNSTIATKHVNSPTVFSQTLNQCKISNQASQSKNTSIVTSATPSLNGFSYEQERVLQGHSQISFVGSYMPALPPQQGQQLLSNTQPFGTNSIVAGTPPNGGGNMKTNSQGSKPVPSLSINTSQKHQTENSSAGSSQKSSPVCGRNVPSILSSFPSHLSELKY</sequence>
<feature type="region of interest" description="Disordered" evidence="1">
    <location>
        <begin position="1"/>
        <end position="158"/>
    </location>
</feature>
<feature type="compositionally biased region" description="Low complexity" evidence="1">
    <location>
        <begin position="801"/>
        <end position="817"/>
    </location>
</feature>
<feature type="compositionally biased region" description="Basic and acidic residues" evidence="1">
    <location>
        <begin position="34"/>
        <end position="43"/>
    </location>
</feature>
<dbReference type="GO" id="GO:0042752">
    <property type="term" value="P:regulation of circadian rhythm"/>
    <property type="evidence" value="ECO:0007669"/>
    <property type="project" value="InterPro"/>
</dbReference>
<dbReference type="AlphaFoldDB" id="A0A444YGX6"/>